<dbReference type="SFLD" id="SFLDF00027">
    <property type="entry name" value="p-type_atpase"/>
    <property type="match status" value="1"/>
</dbReference>
<comment type="catalytic activity">
    <reaction evidence="11">
        <text>Zn(2+)(in) + ATP + H2O = Zn(2+)(out) + ADP + phosphate + H(+)</text>
        <dbReference type="Rhea" id="RHEA:20621"/>
        <dbReference type="ChEBI" id="CHEBI:15377"/>
        <dbReference type="ChEBI" id="CHEBI:15378"/>
        <dbReference type="ChEBI" id="CHEBI:29105"/>
        <dbReference type="ChEBI" id="CHEBI:30616"/>
        <dbReference type="ChEBI" id="CHEBI:43474"/>
        <dbReference type="ChEBI" id="CHEBI:456216"/>
        <dbReference type="EC" id="7.2.2.12"/>
    </reaction>
</comment>
<comment type="similarity">
    <text evidence="2 12">Belongs to the cation transport ATPase (P-type) (TC 3.A.3) family. Type IB subfamily.</text>
</comment>
<dbReference type="NCBIfam" id="TIGR01511">
    <property type="entry name" value="ATPase-IB1_Cu"/>
    <property type="match status" value="1"/>
</dbReference>
<dbReference type="CDD" id="cd00371">
    <property type="entry name" value="HMA"/>
    <property type="match status" value="1"/>
</dbReference>
<dbReference type="SUPFAM" id="SSF56784">
    <property type="entry name" value="HAD-like"/>
    <property type="match status" value="1"/>
</dbReference>
<dbReference type="PROSITE" id="PS50846">
    <property type="entry name" value="HMA_2"/>
    <property type="match status" value="1"/>
</dbReference>
<dbReference type="Gene3D" id="3.40.1110.10">
    <property type="entry name" value="Calcium-transporting ATPase, cytoplasmic domain N"/>
    <property type="match status" value="1"/>
</dbReference>
<dbReference type="Proteomes" id="UP000031671">
    <property type="component" value="Unassembled WGS sequence"/>
</dbReference>
<evidence type="ECO:0000256" key="2">
    <source>
        <dbReference type="ARBA" id="ARBA00006024"/>
    </source>
</evidence>
<keyword evidence="6 12" id="KW-0067">ATP-binding</keyword>
<dbReference type="PANTHER" id="PTHR48085">
    <property type="entry name" value="CADMIUM/ZINC-TRANSPORTING ATPASE HMA2-RELATED"/>
    <property type="match status" value="1"/>
</dbReference>
<dbReference type="InterPro" id="IPR023299">
    <property type="entry name" value="ATPase_P-typ_cyto_dom_N"/>
</dbReference>
<dbReference type="EC" id="7.2.2.12" evidence="10"/>
<evidence type="ECO:0000256" key="1">
    <source>
        <dbReference type="ARBA" id="ARBA00004141"/>
    </source>
</evidence>
<organism evidence="14 15">
    <name type="scientific">Vibrio ishigakensis</name>
    <dbReference type="NCBI Taxonomy" id="1481914"/>
    <lineage>
        <taxon>Bacteria</taxon>
        <taxon>Pseudomonadati</taxon>
        <taxon>Pseudomonadota</taxon>
        <taxon>Gammaproteobacteria</taxon>
        <taxon>Vibrionales</taxon>
        <taxon>Vibrionaceae</taxon>
        <taxon>Vibrio</taxon>
    </lineage>
</organism>
<dbReference type="AlphaFoldDB" id="A0A0B8NNZ5"/>
<dbReference type="SUPFAM" id="SSF81653">
    <property type="entry name" value="Calcium ATPase, transduction domain A"/>
    <property type="match status" value="1"/>
</dbReference>
<evidence type="ECO:0000256" key="5">
    <source>
        <dbReference type="ARBA" id="ARBA00022741"/>
    </source>
</evidence>
<dbReference type="InterPro" id="IPR023298">
    <property type="entry name" value="ATPase_P-typ_TM_dom_sf"/>
</dbReference>
<dbReference type="InterPro" id="IPR044492">
    <property type="entry name" value="P_typ_ATPase_HD_dom"/>
</dbReference>
<keyword evidence="8" id="KW-1133">Transmembrane helix</keyword>
<dbReference type="InterPro" id="IPR036163">
    <property type="entry name" value="HMA_dom_sf"/>
</dbReference>
<dbReference type="Pfam" id="PF00122">
    <property type="entry name" value="E1-E2_ATPase"/>
    <property type="match status" value="1"/>
</dbReference>
<evidence type="ECO:0000256" key="6">
    <source>
        <dbReference type="ARBA" id="ARBA00022840"/>
    </source>
</evidence>
<accession>A0A0B8NNZ5</accession>
<dbReference type="Gene3D" id="3.30.70.100">
    <property type="match status" value="1"/>
</dbReference>
<sequence length="680" mass="72197">MDCPSCAAKVERAVEQVTGVTAARVAFSTQRLIISATAELNADDIKATIKDAGFAVVEESKDSKQPESGLTGFLTQNSKLVITAILFSLAMIAGHFNPALKQGLLYAVTIFALIPLAKKAFSLMRNGTPFSIETLMSVAVVGAMILGETVEAAMVLLLFMLGEKLEGIAANRARSGVQKLMSLTPDTVRHVKANGEVETVSVNSILVGDEIEVLPGERLSVDGQLLNCHGVFDQSAITGEPLPVTLKSKAKIMAGSMVVEKTVRLKVTSEQGDSAVDRIIRLIEEAEEKKAPVERFIDKFSRWYTPLMMVIALFVAVLPPLFLGASWQEWIYKALALLLIACPCALVISTPAAITSALANATRRGALVKGGMALEQLGTIDKIVFDKTGTLTQGKPQVTEFYGDEKFLTLAASVEAKSTHPLATAIVAEAKRRKLDMPTAENTMSISGVGASGVVEGHSIQVLAPRHIEELSAEFKSLVANFESNGQTVVVVTLDEEPKALIALHDVLREDAASAIETLSELGIQSVMMTGDNQRVAASIASKLGMDYKAELMPEDKLNNLKALNGSVAMVGDGINDAPALKAASVGIAMGNGTDVALETADCALTHDRLHSIAGLIKLSRKTMSIIRQNVALAIGSKVFFLVTTLLGVTGLWAAVLADTGATALVTLNALRLLREKIDV</sequence>
<evidence type="ECO:0000313" key="15">
    <source>
        <dbReference type="Proteomes" id="UP000031671"/>
    </source>
</evidence>
<keyword evidence="5 12" id="KW-0547">Nucleotide-binding</keyword>
<dbReference type="Pfam" id="PF00702">
    <property type="entry name" value="Hydrolase"/>
    <property type="match status" value="1"/>
</dbReference>
<dbReference type="GO" id="GO:0005524">
    <property type="term" value="F:ATP binding"/>
    <property type="evidence" value="ECO:0007669"/>
    <property type="project" value="UniProtKB-UniRule"/>
</dbReference>
<dbReference type="GO" id="GO:0016463">
    <property type="term" value="F:P-type zinc transporter activity"/>
    <property type="evidence" value="ECO:0007669"/>
    <property type="project" value="UniProtKB-EC"/>
</dbReference>
<keyword evidence="14" id="KW-0378">Hydrolase</keyword>
<dbReference type="InterPro" id="IPR036412">
    <property type="entry name" value="HAD-like_sf"/>
</dbReference>
<dbReference type="PRINTS" id="PR00119">
    <property type="entry name" value="CATATPASE"/>
</dbReference>
<dbReference type="InterPro" id="IPR027256">
    <property type="entry name" value="P-typ_ATPase_IB"/>
</dbReference>
<keyword evidence="4 12" id="KW-0479">Metal-binding</keyword>
<dbReference type="SFLD" id="SFLDG00002">
    <property type="entry name" value="C1.7:_P-type_atpase_like"/>
    <property type="match status" value="1"/>
</dbReference>
<dbReference type="InterPro" id="IPR018303">
    <property type="entry name" value="ATPase_P-typ_P_site"/>
</dbReference>
<evidence type="ECO:0000256" key="4">
    <source>
        <dbReference type="ARBA" id="ARBA00022723"/>
    </source>
</evidence>
<evidence type="ECO:0000256" key="8">
    <source>
        <dbReference type="ARBA" id="ARBA00022989"/>
    </source>
</evidence>
<keyword evidence="7" id="KW-1278">Translocase</keyword>
<feature type="domain" description="HMA" evidence="13">
    <location>
        <begin position="1"/>
        <end position="57"/>
    </location>
</feature>
<dbReference type="SUPFAM" id="SSF55008">
    <property type="entry name" value="HMA, heavy metal-associated domain"/>
    <property type="match status" value="1"/>
</dbReference>
<dbReference type="PROSITE" id="PS00154">
    <property type="entry name" value="ATPASE_E1_E2"/>
    <property type="match status" value="1"/>
</dbReference>
<dbReference type="GO" id="GO:0015086">
    <property type="term" value="F:cadmium ion transmembrane transporter activity"/>
    <property type="evidence" value="ECO:0007669"/>
    <property type="project" value="TreeGrafter"/>
</dbReference>
<keyword evidence="12" id="KW-1003">Cell membrane</keyword>
<name>A0A0B8NNZ5_9VIBR</name>
<dbReference type="SUPFAM" id="SSF81665">
    <property type="entry name" value="Calcium ATPase, transmembrane domain M"/>
    <property type="match status" value="1"/>
</dbReference>
<dbReference type="NCBIfam" id="TIGR01494">
    <property type="entry name" value="ATPase_P-type"/>
    <property type="match status" value="1"/>
</dbReference>
<protein>
    <recommendedName>
        <fullName evidence="10">P-type Zn(2+) transporter</fullName>
        <ecNumber evidence="10">7.2.2.12</ecNumber>
    </recommendedName>
</protein>
<reference evidence="14 15" key="1">
    <citation type="submission" date="2015-01" db="EMBL/GenBank/DDBJ databases">
        <title>Vibrio sp. C1 JCM 19231 whole genome shotgun sequence.</title>
        <authorList>
            <person name="Sawabe T."/>
            <person name="Meirelles P."/>
            <person name="Feng G."/>
            <person name="Sayaka M."/>
            <person name="Hattori M."/>
            <person name="Ohkuma M."/>
        </authorList>
    </citation>
    <scope>NUCLEOTIDE SEQUENCE [LARGE SCALE GENOMIC DNA]</scope>
    <source>
        <strain evidence="15">JCM 19231</strain>
    </source>
</reference>
<dbReference type="PRINTS" id="PR00941">
    <property type="entry name" value="CDATPASE"/>
</dbReference>
<comment type="caution">
    <text evidence="14">The sequence shown here is derived from an EMBL/GenBank/DDBJ whole genome shotgun (WGS) entry which is preliminary data.</text>
</comment>
<keyword evidence="3" id="KW-0812">Transmembrane</keyword>
<evidence type="ECO:0000259" key="13">
    <source>
        <dbReference type="PROSITE" id="PS50846"/>
    </source>
</evidence>
<dbReference type="InterPro" id="IPR059000">
    <property type="entry name" value="ATPase_P-type_domA"/>
</dbReference>
<dbReference type="Pfam" id="PF00403">
    <property type="entry name" value="HMA"/>
    <property type="match status" value="1"/>
</dbReference>
<evidence type="ECO:0000256" key="7">
    <source>
        <dbReference type="ARBA" id="ARBA00022967"/>
    </source>
</evidence>
<comment type="subcellular location">
    <subcellularLocation>
        <location evidence="12">Cell membrane</location>
    </subcellularLocation>
    <subcellularLocation>
        <location evidence="1">Membrane</location>
        <topology evidence="1">Multi-pass membrane protein</topology>
    </subcellularLocation>
</comment>
<dbReference type="InterPro" id="IPR051014">
    <property type="entry name" value="Cation_Transport_ATPase_IB"/>
</dbReference>
<evidence type="ECO:0000256" key="12">
    <source>
        <dbReference type="RuleBase" id="RU362081"/>
    </source>
</evidence>
<evidence type="ECO:0000256" key="10">
    <source>
        <dbReference type="ARBA" id="ARBA00039097"/>
    </source>
</evidence>
<dbReference type="PANTHER" id="PTHR48085:SF5">
    <property type="entry name" value="CADMIUM_ZINC-TRANSPORTING ATPASE HMA4-RELATED"/>
    <property type="match status" value="1"/>
</dbReference>
<dbReference type="GO" id="GO:0046872">
    <property type="term" value="F:metal ion binding"/>
    <property type="evidence" value="ECO:0007669"/>
    <property type="project" value="UniProtKB-KW"/>
</dbReference>
<dbReference type="GO" id="GO:0005886">
    <property type="term" value="C:plasma membrane"/>
    <property type="evidence" value="ECO:0007669"/>
    <property type="project" value="UniProtKB-SubCell"/>
</dbReference>
<gene>
    <name evidence="14" type="ORF">JCM19231_3572</name>
</gene>
<reference evidence="14 15" key="2">
    <citation type="submission" date="2015-01" db="EMBL/GenBank/DDBJ databases">
        <authorList>
            <consortium name="NBRP consortium"/>
            <person name="Sawabe T."/>
            <person name="Meirelles P."/>
            <person name="Feng G."/>
            <person name="Sayaka M."/>
            <person name="Hattori M."/>
            <person name="Ohkuma M."/>
        </authorList>
    </citation>
    <scope>NUCLEOTIDE SEQUENCE [LARGE SCALE GENOMIC DNA]</scope>
    <source>
        <strain evidence="15">JCM 19231</strain>
    </source>
</reference>
<evidence type="ECO:0000256" key="11">
    <source>
        <dbReference type="ARBA" id="ARBA00047308"/>
    </source>
</evidence>
<evidence type="ECO:0000256" key="9">
    <source>
        <dbReference type="ARBA" id="ARBA00023136"/>
    </source>
</evidence>
<dbReference type="Gene3D" id="3.40.50.1000">
    <property type="entry name" value="HAD superfamily/HAD-like"/>
    <property type="match status" value="1"/>
</dbReference>
<evidence type="ECO:0000313" key="14">
    <source>
        <dbReference type="EMBL" id="GAM54052.1"/>
    </source>
</evidence>
<dbReference type="InterPro" id="IPR006121">
    <property type="entry name" value="HMA_dom"/>
</dbReference>
<dbReference type="SFLD" id="SFLDS00003">
    <property type="entry name" value="Haloacid_Dehalogenase"/>
    <property type="match status" value="1"/>
</dbReference>
<keyword evidence="9" id="KW-0472">Membrane</keyword>
<proteinExistence type="inferred from homology"/>
<keyword evidence="15" id="KW-1185">Reference proteome</keyword>
<dbReference type="InterPro" id="IPR008250">
    <property type="entry name" value="ATPase_P-typ_transduc_dom_A_sf"/>
</dbReference>
<evidence type="ECO:0000256" key="3">
    <source>
        <dbReference type="ARBA" id="ARBA00022692"/>
    </source>
</evidence>
<dbReference type="GO" id="GO:0016887">
    <property type="term" value="F:ATP hydrolysis activity"/>
    <property type="evidence" value="ECO:0007669"/>
    <property type="project" value="InterPro"/>
</dbReference>
<dbReference type="NCBIfam" id="TIGR01525">
    <property type="entry name" value="ATPase-IB_hvy"/>
    <property type="match status" value="1"/>
</dbReference>
<dbReference type="Gene3D" id="2.70.150.10">
    <property type="entry name" value="Calcium-transporting ATPase, cytoplasmic transduction domain A"/>
    <property type="match status" value="1"/>
</dbReference>
<dbReference type="InterPro" id="IPR023214">
    <property type="entry name" value="HAD_sf"/>
</dbReference>
<dbReference type="NCBIfam" id="TIGR01512">
    <property type="entry name" value="ATPase-IB2_Cd"/>
    <property type="match status" value="1"/>
</dbReference>
<dbReference type="InterPro" id="IPR001757">
    <property type="entry name" value="P_typ_ATPase"/>
</dbReference>
<dbReference type="EMBL" id="BBRZ01000001">
    <property type="protein sequence ID" value="GAM54052.1"/>
    <property type="molecule type" value="Genomic_DNA"/>
</dbReference>